<dbReference type="Proteomes" id="UP000799539">
    <property type="component" value="Unassembled WGS sequence"/>
</dbReference>
<organism evidence="1 2">
    <name type="scientific">Cercospora zeae-maydis SCOH1-5</name>
    <dbReference type="NCBI Taxonomy" id="717836"/>
    <lineage>
        <taxon>Eukaryota</taxon>
        <taxon>Fungi</taxon>
        <taxon>Dikarya</taxon>
        <taxon>Ascomycota</taxon>
        <taxon>Pezizomycotina</taxon>
        <taxon>Dothideomycetes</taxon>
        <taxon>Dothideomycetidae</taxon>
        <taxon>Mycosphaerellales</taxon>
        <taxon>Mycosphaerellaceae</taxon>
        <taxon>Cercospora</taxon>
    </lineage>
</organism>
<name>A0A6A6FNM4_9PEZI</name>
<protein>
    <submittedName>
        <fullName evidence="1">Uncharacterized protein</fullName>
    </submittedName>
</protein>
<dbReference type="AlphaFoldDB" id="A0A6A6FNM4"/>
<feature type="non-terminal residue" evidence="1">
    <location>
        <position position="191"/>
    </location>
</feature>
<gene>
    <name evidence="1" type="ORF">CERZMDRAFT_90250</name>
</gene>
<proteinExistence type="predicted"/>
<sequence>MPRHQSSAVIPSRTGTLFRMSSVLSFATSIISWTVELVQFTELHLTVVRKPRPPLALAAPGRDGIFNSVPRACILPDLPRRATASPACITHPSLNPAAALALRPGCGRSYHFLICVTRFYAPTRTVPEPPLANNSNPAAASLLAASSMAILFFLAAPLRSTKRFAGPSSTNSMLWIMYDIPSCFFFHSRDA</sequence>
<evidence type="ECO:0000313" key="1">
    <source>
        <dbReference type="EMBL" id="KAF2214914.1"/>
    </source>
</evidence>
<evidence type="ECO:0000313" key="2">
    <source>
        <dbReference type="Proteomes" id="UP000799539"/>
    </source>
</evidence>
<dbReference type="EMBL" id="ML992667">
    <property type="protein sequence ID" value="KAF2214914.1"/>
    <property type="molecule type" value="Genomic_DNA"/>
</dbReference>
<accession>A0A6A6FNM4</accession>
<keyword evidence="2" id="KW-1185">Reference proteome</keyword>
<reference evidence="1" key="1">
    <citation type="journal article" date="2020" name="Stud. Mycol.">
        <title>101 Dothideomycetes genomes: a test case for predicting lifestyles and emergence of pathogens.</title>
        <authorList>
            <person name="Haridas S."/>
            <person name="Albert R."/>
            <person name="Binder M."/>
            <person name="Bloem J."/>
            <person name="Labutti K."/>
            <person name="Salamov A."/>
            <person name="Andreopoulos B."/>
            <person name="Baker S."/>
            <person name="Barry K."/>
            <person name="Bills G."/>
            <person name="Bluhm B."/>
            <person name="Cannon C."/>
            <person name="Castanera R."/>
            <person name="Culley D."/>
            <person name="Daum C."/>
            <person name="Ezra D."/>
            <person name="Gonzalez J."/>
            <person name="Henrissat B."/>
            <person name="Kuo A."/>
            <person name="Liang C."/>
            <person name="Lipzen A."/>
            <person name="Lutzoni F."/>
            <person name="Magnuson J."/>
            <person name="Mondo S."/>
            <person name="Nolan M."/>
            <person name="Ohm R."/>
            <person name="Pangilinan J."/>
            <person name="Park H.-J."/>
            <person name="Ramirez L."/>
            <person name="Alfaro M."/>
            <person name="Sun H."/>
            <person name="Tritt A."/>
            <person name="Yoshinaga Y."/>
            <person name="Zwiers L.-H."/>
            <person name="Turgeon B."/>
            <person name="Goodwin S."/>
            <person name="Spatafora J."/>
            <person name="Crous P."/>
            <person name="Grigoriev I."/>
        </authorList>
    </citation>
    <scope>NUCLEOTIDE SEQUENCE</scope>
    <source>
        <strain evidence="1">SCOH1-5</strain>
    </source>
</reference>